<dbReference type="EMBL" id="CAJOBE010017397">
    <property type="protein sequence ID" value="CAF4210505.1"/>
    <property type="molecule type" value="Genomic_DNA"/>
</dbReference>
<evidence type="ECO:0000313" key="4">
    <source>
        <dbReference type="EMBL" id="CAF1413844.1"/>
    </source>
</evidence>
<feature type="chain" id="PRO_5036228287" evidence="3">
    <location>
        <begin position="18"/>
        <end position="239"/>
    </location>
</feature>
<name>A0A815MAG4_9BILA</name>
<evidence type="ECO:0000256" key="1">
    <source>
        <dbReference type="SAM" id="Coils"/>
    </source>
</evidence>
<keyword evidence="2" id="KW-0472">Membrane</keyword>
<reference evidence="4" key="1">
    <citation type="submission" date="2021-02" db="EMBL/GenBank/DDBJ databases">
        <authorList>
            <person name="Nowell W R."/>
        </authorList>
    </citation>
    <scope>NUCLEOTIDE SEQUENCE</scope>
</reference>
<evidence type="ECO:0000313" key="7">
    <source>
        <dbReference type="Proteomes" id="UP000663882"/>
    </source>
</evidence>
<comment type="caution">
    <text evidence="4">The sequence shown here is derived from an EMBL/GenBank/DDBJ whole genome shotgun (WGS) entry which is preliminary data.</text>
</comment>
<evidence type="ECO:0000256" key="3">
    <source>
        <dbReference type="SAM" id="SignalP"/>
    </source>
</evidence>
<organism evidence="4 7">
    <name type="scientific">Rotaria sordida</name>
    <dbReference type="NCBI Taxonomy" id="392033"/>
    <lineage>
        <taxon>Eukaryota</taxon>
        <taxon>Metazoa</taxon>
        <taxon>Spiralia</taxon>
        <taxon>Gnathifera</taxon>
        <taxon>Rotifera</taxon>
        <taxon>Eurotatoria</taxon>
        <taxon>Bdelloidea</taxon>
        <taxon>Philodinida</taxon>
        <taxon>Philodinidae</taxon>
        <taxon>Rotaria</taxon>
    </lineage>
</organism>
<dbReference type="OrthoDB" id="10051426at2759"/>
<protein>
    <submittedName>
        <fullName evidence="4">Uncharacterized protein</fullName>
    </submittedName>
</protein>
<keyword evidence="1" id="KW-0175">Coiled coil</keyword>
<feature type="coiled-coil region" evidence="1">
    <location>
        <begin position="172"/>
        <end position="206"/>
    </location>
</feature>
<keyword evidence="3" id="KW-0732">Signal</keyword>
<evidence type="ECO:0000313" key="6">
    <source>
        <dbReference type="EMBL" id="CAF4210505.1"/>
    </source>
</evidence>
<accession>A0A815MAG4</accession>
<dbReference type="Proteomes" id="UP000663823">
    <property type="component" value="Unassembled WGS sequence"/>
</dbReference>
<gene>
    <name evidence="6" type="ORF">FNK824_LOCUS36745</name>
    <name evidence="5" type="ORF">OTI717_LOCUS10019</name>
    <name evidence="4" type="ORF">RFH988_LOCUS35333</name>
</gene>
<dbReference type="AlphaFoldDB" id="A0A815MAG4"/>
<keyword evidence="2" id="KW-0812">Transmembrane</keyword>
<dbReference type="Proteomes" id="UP000663874">
    <property type="component" value="Unassembled WGS sequence"/>
</dbReference>
<sequence>MMISMFILLLICVSTNGWWFGSRAKTTKLTTVATILNETQTQECHQKMTLQQMKDILKQHPCAFEKNIEIYFSRTRRDVDPNKIDIKAIHATVNDHRTMINYLINNSVNTTMLGDAILDHHRKTGPILSSWRDIFHLLFIIIFVGFIIYLFICRTGLFPQHYCMSIFSSCFISDVKNELQQQREQLQQQQEQVQQLVKQLIEQQKIIKTKPIGRRRQDQQFIRSDSNETVQYNEGYMSN</sequence>
<dbReference type="Proteomes" id="UP000663882">
    <property type="component" value="Unassembled WGS sequence"/>
</dbReference>
<dbReference type="EMBL" id="CAJOAX010000881">
    <property type="protein sequence ID" value="CAF3662436.1"/>
    <property type="molecule type" value="Genomic_DNA"/>
</dbReference>
<keyword evidence="2" id="KW-1133">Transmembrane helix</keyword>
<feature type="signal peptide" evidence="3">
    <location>
        <begin position="1"/>
        <end position="17"/>
    </location>
</feature>
<evidence type="ECO:0000313" key="5">
    <source>
        <dbReference type="EMBL" id="CAF3662436.1"/>
    </source>
</evidence>
<proteinExistence type="predicted"/>
<feature type="transmembrane region" description="Helical" evidence="2">
    <location>
        <begin position="134"/>
        <end position="152"/>
    </location>
</feature>
<evidence type="ECO:0000256" key="2">
    <source>
        <dbReference type="SAM" id="Phobius"/>
    </source>
</evidence>
<dbReference type="EMBL" id="CAJNOO010005327">
    <property type="protein sequence ID" value="CAF1413844.1"/>
    <property type="molecule type" value="Genomic_DNA"/>
</dbReference>